<accession>A0A1X9YNF9</accession>
<dbReference type="STRING" id="709015.GCA_000472485_00480"/>
<dbReference type="EMBL" id="CP021235">
    <property type="protein sequence ID" value="ARS34389.1"/>
    <property type="molecule type" value="Genomic_DNA"/>
</dbReference>
<sequence length="216" mass="24648">MSIKNIINKVKDEVTKEVKVLQGEETKDKLHTHEHEYPTEAAAVKEFEEAKRKLFDVNLWSHLEGINSTFELYDPYGHKTDTTHPEVGYFIKITLPGGLENWVKITAIHVEDALAEFTVHPSEKPEERNKGEKVIEHFFIKEASSTFRVERRGTKLIGYEIGLNEGINNQGEEAGDRALLNTLTAEGGWAGVQALQWNKLVYYFVHPEEARSLDTK</sequence>
<keyword evidence="2" id="KW-1185">Reference proteome</keyword>
<dbReference type="RefSeq" id="WP_025604267.1">
    <property type="nucleotide sequence ID" value="NZ_CP021235.1"/>
</dbReference>
<dbReference type="OrthoDB" id="947646at2"/>
<evidence type="ECO:0000313" key="2">
    <source>
        <dbReference type="Proteomes" id="UP000266292"/>
    </source>
</evidence>
<proteinExistence type="predicted"/>
<reference evidence="2" key="1">
    <citation type="submission" date="2017-05" db="EMBL/GenBank/DDBJ databases">
        <authorList>
            <person name="Ray J."/>
            <person name="Price M."/>
            <person name="Deutschbauer A."/>
        </authorList>
    </citation>
    <scope>NUCLEOTIDE SEQUENCE [LARGE SCALE GENOMIC DNA]</scope>
    <source>
        <strain evidence="2">DSM 19842</strain>
    </source>
</reference>
<evidence type="ECO:0000313" key="1">
    <source>
        <dbReference type="EMBL" id="ARS34389.1"/>
    </source>
</evidence>
<dbReference type="KEGG" id="pact:CA264_02435"/>
<dbReference type="AlphaFoldDB" id="A0A1X9YNF9"/>
<protein>
    <submittedName>
        <fullName evidence="1">Uncharacterized protein</fullName>
    </submittedName>
</protein>
<organism evidence="1 2">
    <name type="scientific">Pontibacter actiniarum</name>
    <dbReference type="NCBI Taxonomy" id="323450"/>
    <lineage>
        <taxon>Bacteria</taxon>
        <taxon>Pseudomonadati</taxon>
        <taxon>Bacteroidota</taxon>
        <taxon>Cytophagia</taxon>
        <taxon>Cytophagales</taxon>
        <taxon>Hymenobacteraceae</taxon>
        <taxon>Pontibacter</taxon>
    </lineage>
</organism>
<dbReference type="Proteomes" id="UP000266292">
    <property type="component" value="Chromosome"/>
</dbReference>
<name>A0A1X9YNF9_9BACT</name>
<gene>
    <name evidence="1" type="ORF">CA264_02435</name>
</gene>